<proteinExistence type="predicted"/>
<dbReference type="InterPro" id="IPR024156">
    <property type="entry name" value="Small_GTPase_ARF"/>
</dbReference>
<dbReference type="Proteomes" id="UP000748756">
    <property type="component" value="Unassembled WGS sequence"/>
</dbReference>
<organism evidence="3 4">
    <name type="scientific">Linnemannia schmuckeri</name>
    <dbReference type="NCBI Taxonomy" id="64567"/>
    <lineage>
        <taxon>Eukaryota</taxon>
        <taxon>Fungi</taxon>
        <taxon>Fungi incertae sedis</taxon>
        <taxon>Mucoromycota</taxon>
        <taxon>Mortierellomycotina</taxon>
        <taxon>Mortierellomycetes</taxon>
        <taxon>Mortierellales</taxon>
        <taxon>Mortierellaceae</taxon>
        <taxon>Linnemannia</taxon>
    </lineage>
</organism>
<dbReference type="Pfam" id="PF00025">
    <property type="entry name" value="Arf"/>
    <property type="match status" value="1"/>
</dbReference>
<dbReference type="InterPro" id="IPR027417">
    <property type="entry name" value="P-loop_NTPase"/>
</dbReference>
<dbReference type="Gene3D" id="3.40.50.300">
    <property type="entry name" value="P-loop containing nucleotide triphosphate hydrolases"/>
    <property type="match status" value="1"/>
</dbReference>
<dbReference type="PROSITE" id="PS51417">
    <property type="entry name" value="ARF"/>
    <property type="match status" value="1"/>
</dbReference>
<evidence type="ECO:0000256" key="1">
    <source>
        <dbReference type="ARBA" id="ARBA00022741"/>
    </source>
</evidence>
<evidence type="ECO:0000256" key="2">
    <source>
        <dbReference type="ARBA" id="ARBA00023134"/>
    </source>
</evidence>
<gene>
    <name evidence="3" type="ORF">BG015_001781</name>
</gene>
<dbReference type="GO" id="GO:0003924">
    <property type="term" value="F:GTPase activity"/>
    <property type="evidence" value="ECO:0007669"/>
    <property type="project" value="InterPro"/>
</dbReference>
<dbReference type="SUPFAM" id="SSF52540">
    <property type="entry name" value="P-loop containing nucleoside triphosphate hydrolases"/>
    <property type="match status" value="1"/>
</dbReference>
<name>A0A9P5RPT7_9FUNG</name>
<protein>
    <recommendedName>
        <fullName evidence="5">ADP-ribosylation factor</fullName>
    </recommendedName>
</protein>
<comment type="caution">
    <text evidence="3">The sequence shown here is derived from an EMBL/GenBank/DDBJ whole genome shotgun (WGS) entry which is preliminary data.</text>
</comment>
<dbReference type="GO" id="GO:0005525">
    <property type="term" value="F:GTP binding"/>
    <property type="evidence" value="ECO:0007669"/>
    <property type="project" value="UniProtKB-KW"/>
</dbReference>
<dbReference type="InterPro" id="IPR006689">
    <property type="entry name" value="Small_GTPase_ARF/SAR"/>
</dbReference>
<reference evidence="3" key="1">
    <citation type="journal article" date="2020" name="Fungal Divers.">
        <title>Resolving the Mortierellaceae phylogeny through synthesis of multi-gene phylogenetics and phylogenomics.</title>
        <authorList>
            <person name="Vandepol N."/>
            <person name="Liber J."/>
            <person name="Desiro A."/>
            <person name="Na H."/>
            <person name="Kennedy M."/>
            <person name="Barry K."/>
            <person name="Grigoriev I.V."/>
            <person name="Miller A.N."/>
            <person name="O'Donnell K."/>
            <person name="Stajich J.E."/>
            <person name="Bonito G."/>
        </authorList>
    </citation>
    <scope>NUCLEOTIDE SEQUENCE</scope>
    <source>
        <strain evidence="3">NRRL 6426</strain>
    </source>
</reference>
<dbReference type="AlphaFoldDB" id="A0A9P5RPT7"/>
<dbReference type="OrthoDB" id="2391323at2759"/>
<keyword evidence="2" id="KW-0342">GTP-binding</keyword>
<evidence type="ECO:0008006" key="5">
    <source>
        <dbReference type="Google" id="ProtNLM"/>
    </source>
</evidence>
<sequence>MLGLEDGDREELIPHFGLGKDPTLTIPLIGINIQAIELDNQLTFYSWNIYDPSRRGRSWRAVERFMVGYDAVVFVVDSTDRDRLFEARDELGFYLNLASPPASAAAEEGEDAKETVLLILATRCEFPEALDLSEIRDAFERELFQGEMKWRVQGCDATTGEGVVEGLEWIAAQLSGVTP</sequence>
<dbReference type="EMBL" id="JAAAUQ010001333">
    <property type="protein sequence ID" value="KAF9140136.1"/>
    <property type="molecule type" value="Genomic_DNA"/>
</dbReference>
<dbReference type="PANTHER" id="PTHR11711">
    <property type="entry name" value="ADP RIBOSYLATION FACTOR-RELATED"/>
    <property type="match status" value="1"/>
</dbReference>
<keyword evidence="1" id="KW-0547">Nucleotide-binding</keyword>
<evidence type="ECO:0000313" key="3">
    <source>
        <dbReference type="EMBL" id="KAF9140136.1"/>
    </source>
</evidence>
<accession>A0A9P5RPT7</accession>
<evidence type="ECO:0000313" key="4">
    <source>
        <dbReference type="Proteomes" id="UP000748756"/>
    </source>
</evidence>
<dbReference type="SMART" id="SM00177">
    <property type="entry name" value="ARF"/>
    <property type="match status" value="1"/>
</dbReference>
<keyword evidence="4" id="KW-1185">Reference proteome</keyword>